<keyword evidence="2" id="KW-1185">Reference proteome</keyword>
<evidence type="ECO:0000313" key="1">
    <source>
        <dbReference type="EMBL" id="QDU32365.1"/>
    </source>
</evidence>
<sequence>MSESFRCTGNRVYTTLPHLPKRARKSIVSTQSSSVLSQNFVFNHYFEAFFAVLRYFLNFEKNTLTPIPLDACRFSTACLCAKQQNQYARLGAQNRREIQQHCLFIMQNQALSESSHKIFSMLWHDACAQKNAAADRFQTAANIFNPPMFVLQPARKHLRTRLNHHLMHQCRINISSHFENF</sequence>
<dbReference type="Proteomes" id="UP000317369">
    <property type="component" value="Chromosome"/>
</dbReference>
<proteinExistence type="predicted"/>
<organism evidence="1 2">
    <name type="scientific">Poriferisphaera corsica</name>
    <dbReference type="NCBI Taxonomy" id="2528020"/>
    <lineage>
        <taxon>Bacteria</taxon>
        <taxon>Pseudomonadati</taxon>
        <taxon>Planctomycetota</taxon>
        <taxon>Phycisphaerae</taxon>
        <taxon>Phycisphaerales</taxon>
        <taxon>Phycisphaeraceae</taxon>
        <taxon>Poriferisphaera</taxon>
    </lineage>
</organism>
<name>A0A517YQ65_9BACT</name>
<protein>
    <submittedName>
        <fullName evidence="1">Uncharacterized protein</fullName>
    </submittedName>
</protein>
<dbReference type="KEGG" id="pcor:KS4_03970"/>
<evidence type="ECO:0000313" key="2">
    <source>
        <dbReference type="Proteomes" id="UP000317369"/>
    </source>
</evidence>
<accession>A0A517YQ65</accession>
<dbReference type="AlphaFoldDB" id="A0A517YQ65"/>
<gene>
    <name evidence="1" type="ORF">KS4_03970</name>
</gene>
<reference evidence="1 2" key="1">
    <citation type="submission" date="2019-02" db="EMBL/GenBank/DDBJ databases">
        <title>Deep-cultivation of Planctomycetes and their phenomic and genomic characterization uncovers novel biology.</title>
        <authorList>
            <person name="Wiegand S."/>
            <person name="Jogler M."/>
            <person name="Boedeker C."/>
            <person name="Pinto D."/>
            <person name="Vollmers J."/>
            <person name="Rivas-Marin E."/>
            <person name="Kohn T."/>
            <person name="Peeters S.H."/>
            <person name="Heuer A."/>
            <person name="Rast P."/>
            <person name="Oberbeckmann S."/>
            <person name="Bunk B."/>
            <person name="Jeske O."/>
            <person name="Meyerdierks A."/>
            <person name="Storesund J.E."/>
            <person name="Kallscheuer N."/>
            <person name="Luecker S."/>
            <person name="Lage O.M."/>
            <person name="Pohl T."/>
            <person name="Merkel B.J."/>
            <person name="Hornburger P."/>
            <person name="Mueller R.-W."/>
            <person name="Bruemmer F."/>
            <person name="Labrenz M."/>
            <person name="Spormann A.M."/>
            <person name="Op den Camp H."/>
            <person name="Overmann J."/>
            <person name="Amann R."/>
            <person name="Jetten M.S.M."/>
            <person name="Mascher T."/>
            <person name="Medema M.H."/>
            <person name="Devos D.P."/>
            <person name="Kaster A.-K."/>
            <person name="Ovreas L."/>
            <person name="Rohde M."/>
            <person name="Galperin M.Y."/>
            <person name="Jogler C."/>
        </authorList>
    </citation>
    <scope>NUCLEOTIDE SEQUENCE [LARGE SCALE GENOMIC DNA]</scope>
    <source>
        <strain evidence="1 2">KS4</strain>
    </source>
</reference>
<dbReference type="EMBL" id="CP036425">
    <property type="protein sequence ID" value="QDU32365.1"/>
    <property type="molecule type" value="Genomic_DNA"/>
</dbReference>